<dbReference type="GO" id="GO:0098794">
    <property type="term" value="C:postsynapse"/>
    <property type="evidence" value="ECO:0007669"/>
    <property type="project" value="GOC"/>
</dbReference>
<evidence type="ECO:0000256" key="3">
    <source>
        <dbReference type="ARBA" id="ARBA00022448"/>
    </source>
</evidence>
<dbReference type="PANTHER" id="PTHR10125">
    <property type="entry name" value="P2X PURINOCEPTOR"/>
    <property type="match status" value="1"/>
</dbReference>
<evidence type="ECO:0000256" key="1">
    <source>
        <dbReference type="ARBA" id="ARBA00004308"/>
    </source>
</evidence>
<keyword evidence="4" id="KW-0812">Transmembrane</keyword>
<evidence type="ECO:0000256" key="2">
    <source>
        <dbReference type="ARBA" id="ARBA00009848"/>
    </source>
</evidence>
<dbReference type="GO" id="GO:0004931">
    <property type="term" value="F:extracellularly ATP-gated monoatomic cation channel activity"/>
    <property type="evidence" value="ECO:0007669"/>
    <property type="project" value="TreeGrafter"/>
</dbReference>
<comment type="similarity">
    <text evidence="2">Belongs to the P2X receptor family.</text>
</comment>
<dbReference type="Proteomes" id="UP000198287">
    <property type="component" value="Unassembled WGS sequence"/>
</dbReference>
<sequence>MTHLHTKGLIISTNVAVTAAQTFSENTTCPEEIDDKLFHCITNLNCPKGTILLKGHGVPTGNCVESDIDAAIKTCEIEGWCPVARNTRPLKSGKALLSEAHILTIFLKSTVRIDALDVSLNNIKQIQNMKNGPDIESCIFDPDSPMDQHCPRFRLGDIIKYAIQEGNKTGDDLDFDQVALDGGVFMLKVAYDCDMDCYWKIACPSIASNRLVSTRRMTEFSTVALLTGCFLLPYLKNKNVPTSSNCNCSCHAGNVEPDPSNASEDVEPLVP</sequence>
<evidence type="ECO:0000256" key="7">
    <source>
        <dbReference type="ARBA" id="ARBA00023136"/>
    </source>
</evidence>
<dbReference type="EMBL" id="LNIX01000027">
    <property type="protein sequence ID" value="OXA42057.1"/>
    <property type="molecule type" value="Genomic_DNA"/>
</dbReference>
<evidence type="ECO:0000256" key="6">
    <source>
        <dbReference type="ARBA" id="ARBA00023065"/>
    </source>
</evidence>
<evidence type="ECO:0000256" key="8">
    <source>
        <dbReference type="ARBA" id="ARBA00023286"/>
    </source>
</evidence>
<reference evidence="11 12" key="1">
    <citation type="submission" date="2015-12" db="EMBL/GenBank/DDBJ databases">
        <title>The genome of Folsomia candida.</title>
        <authorList>
            <person name="Faddeeva A."/>
            <person name="Derks M.F."/>
            <person name="Anvar Y."/>
            <person name="Smit S."/>
            <person name="Van Straalen N."/>
            <person name="Roelofs D."/>
        </authorList>
    </citation>
    <scope>NUCLEOTIDE SEQUENCE [LARGE SCALE GENOMIC DNA]</scope>
    <source>
        <strain evidence="11 12">VU population</strain>
        <tissue evidence="11">Whole body</tissue>
    </source>
</reference>
<keyword evidence="9" id="KW-0407">Ion channel</keyword>
<dbReference type="InterPro" id="IPR059116">
    <property type="entry name" value="P2X_receptor"/>
</dbReference>
<comment type="subcellular location">
    <subcellularLocation>
        <location evidence="1">Endomembrane system</location>
    </subcellularLocation>
</comment>
<evidence type="ECO:0000256" key="9">
    <source>
        <dbReference type="ARBA" id="ARBA00023303"/>
    </source>
</evidence>
<keyword evidence="7" id="KW-0472">Membrane</keyword>
<keyword evidence="6" id="KW-0406">Ion transport</keyword>
<keyword evidence="12" id="KW-1185">Reference proteome</keyword>
<dbReference type="Gene3D" id="2.60.490.10">
    <property type="entry name" value="atp-gated p2x4 ion channel domain"/>
    <property type="match status" value="1"/>
</dbReference>
<dbReference type="GO" id="GO:0016020">
    <property type="term" value="C:membrane"/>
    <property type="evidence" value="ECO:0007669"/>
    <property type="project" value="TreeGrafter"/>
</dbReference>
<feature type="chain" id="PRO_5012963075" evidence="10">
    <location>
        <begin position="21"/>
        <end position="271"/>
    </location>
</feature>
<evidence type="ECO:0000313" key="12">
    <source>
        <dbReference type="Proteomes" id="UP000198287"/>
    </source>
</evidence>
<dbReference type="InterPro" id="IPR027309">
    <property type="entry name" value="P2X_extracellular_dom_sf"/>
</dbReference>
<keyword evidence="3" id="KW-0813">Transport</keyword>
<protein>
    <submittedName>
        <fullName evidence="11">P2X purinoceptor 3</fullName>
    </submittedName>
</protein>
<dbReference type="Pfam" id="PF00864">
    <property type="entry name" value="P2X_receptor"/>
    <property type="match status" value="1"/>
</dbReference>
<gene>
    <name evidence="11" type="ORF">Fcan01_23247</name>
</gene>
<keyword evidence="5" id="KW-1133">Transmembrane helix</keyword>
<evidence type="ECO:0000313" key="11">
    <source>
        <dbReference type="EMBL" id="OXA42057.1"/>
    </source>
</evidence>
<dbReference type="STRING" id="158441.A0A226DBF8"/>
<feature type="signal peptide" evidence="10">
    <location>
        <begin position="1"/>
        <end position="20"/>
    </location>
</feature>
<proteinExistence type="inferred from homology"/>
<dbReference type="GO" id="GO:0070588">
    <property type="term" value="P:calcium ion transmembrane transport"/>
    <property type="evidence" value="ECO:0007669"/>
    <property type="project" value="TreeGrafter"/>
</dbReference>
<dbReference type="AlphaFoldDB" id="A0A226DBF8"/>
<keyword evidence="8" id="KW-1071">Ligand-gated ion channel</keyword>
<accession>A0A226DBF8</accession>
<comment type="caution">
    <text evidence="11">The sequence shown here is derived from an EMBL/GenBank/DDBJ whole genome shotgun (WGS) entry which is preliminary data.</text>
</comment>
<keyword evidence="10" id="KW-0732">Signal</keyword>
<name>A0A226DBF8_FOLCA</name>
<dbReference type="GO" id="GO:0012505">
    <property type="term" value="C:endomembrane system"/>
    <property type="evidence" value="ECO:0007669"/>
    <property type="project" value="UniProtKB-SubCell"/>
</dbReference>
<evidence type="ECO:0000256" key="4">
    <source>
        <dbReference type="ARBA" id="ARBA00022692"/>
    </source>
</evidence>
<organism evidence="11 12">
    <name type="scientific">Folsomia candida</name>
    <name type="common">Springtail</name>
    <dbReference type="NCBI Taxonomy" id="158441"/>
    <lineage>
        <taxon>Eukaryota</taxon>
        <taxon>Metazoa</taxon>
        <taxon>Ecdysozoa</taxon>
        <taxon>Arthropoda</taxon>
        <taxon>Hexapoda</taxon>
        <taxon>Collembola</taxon>
        <taxon>Entomobryomorpha</taxon>
        <taxon>Isotomoidea</taxon>
        <taxon>Isotomidae</taxon>
        <taxon>Proisotominae</taxon>
        <taxon>Folsomia</taxon>
    </lineage>
</organism>
<dbReference type="PANTHER" id="PTHR10125:SF31">
    <property type="entry name" value="P2X RECEPTOR E"/>
    <property type="match status" value="1"/>
</dbReference>
<evidence type="ECO:0000256" key="5">
    <source>
        <dbReference type="ARBA" id="ARBA00022989"/>
    </source>
</evidence>
<evidence type="ECO:0000256" key="10">
    <source>
        <dbReference type="SAM" id="SignalP"/>
    </source>
</evidence>
<dbReference type="OrthoDB" id="10051656at2759"/>